<dbReference type="AlphaFoldDB" id="A0AAD5SZ29"/>
<feature type="transmembrane region" description="Helical" evidence="1">
    <location>
        <begin position="337"/>
        <end position="359"/>
    </location>
</feature>
<sequence length="519" mass="55329">MNLTLGAVIACTTDVFPISSSLAASVYFYEDDLLSAILECLGGNNTLIGFQSPDLFACAISADIQNLAASTQCSACTLNTGIPKCGTISEAYAWYTIPTGIGAPLVLPTSYACVYTVYGSSFFASEVISVFDYNPASTIQVIGTFADTICPSCSAYNFTSSNCSVNTNSLAIYPINAGEMVHVYSDSACTSLLAVNYWISEICNSSKTCFPTSFGNYHTTTCGQFTGNFLDYATIQFKTTAYVFSEDFATYDCSGSPYGYETDLLDACIPSSLGSLMYTNSSYYGYTTKDCSGAPNVSIPNSAECAYYESGSNLLITISGSNITVGDGGGSKFPTNAVIGGAVAIFLGGIIGAIVFLNWRRSKRSKQNFTQQTVNLPTRTSYPQPITAPSSLSLEPIRVASNPQPITTVSNPQPITARRTSNIIQASAVPAPSQFVTGSASMRKNQLADWTVHKVYEWARVECSPEIADGLKENKVDGAKLINLTTDMARKILPDIGSGEVKGLINKVLDLNEQLGSNR</sequence>
<dbReference type="InterPro" id="IPR013761">
    <property type="entry name" value="SAM/pointed_sf"/>
</dbReference>
<organism evidence="2 3">
    <name type="scientific">Physocladia obscura</name>
    <dbReference type="NCBI Taxonomy" id="109957"/>
    <lineage>
        <taxon>Eukaryota</taxon>
        <taxon>Fungi</taxon>
        <taxon>Fungi incertae sedis</taxon>
        <taxon>Chytridiomycota</taxon>
        <taxon>Chytridiomycota incertae sedis</taxon>
        <taxon>Chytridiomycetes</taxon>
        <taxon>Chytridiales</taxon>
        <taxon>Chytriomycetaceae</taxon>
        <taxon>Physocladia</taxon>
    </lineage>
</organism>
<keyword evidence="3" id="KW-1185">Reference proteome</keyword>
<evidence type="ECO:0008006" key="4">
    <source>
        <dbReference type="Google" id="ProtNLM"/>
    </source>
</evidence>
<dbReference type="Gene3D" id="1.10.150.50">
    <property type="entry name" value="Transcription Factor, Ets-1"/>
    <property type="match status" value="1"/>
</dbReference>
<gene>
    <name evidence="2" type="ORF">HK100_000608</name>
</gene>
<keyword evidence="1" id="KW-0812">Transmembrane</keyword>
<evidence type="ECO:0000313" key="3">
    <source>
        <dbReference type="Proteomes" id="UP001211907"/>
    </source>
</evidence>
<comment type="caution">
    <text evidence="2">The sequence shown here is derived from an EMBL/GenBank/DDBJ whole genome shotgun (WGS) entry which is preliminary data.</text>
</comment>
<name>A0AAD5SZ29_9FUNG</name>
<dbReference type="Proteomes" id="UP001211907">
    <property type="component" value="Unassembled WGS sequence"/>
</dbReference>
<reference evidence="2" key="1">
    <citation type="submission" date="2020-05" db="EMBL/GenBank/DDBJ databases">
        <title>Phylogenomic resolution of chytrid fungi.</title>
        <authorList>
            <person name="Stajich J.E."/>
            <person name="Amses K."/>
            <person name="Simmons R."/>
            <person name="Seto K."/>
            <person name="Myers J."/>
            <person name="Bonds A."/>
            <person name="Quandt C.A."/>
            <person name="Barry K."/>
            <person name="Liu P."/>
            <person name="Grigoriev I."/>
            <person name="Longcore J.E."/>
            <person name="James T.Y."/>
        </authorList>
    </citation>
    <scope>NUCLEOTIDE SEQUENCE</scope>
    <source>
        <strain evidence="2">JEL0513</strain>
    </source>
</reference>
<dbReference type="EMBL" id="JADGJH010001120">
    <property type="protein sequence ID" value="KAJ3118504.1"/>
    <property type="molecule type" value="Genomic_DNA"/>
</dbReference>
<protein>
    <recommendedName>
        <fullName evidence="4">SAM domain-containing protein</fullName>
    </recommendedName>
</protein>
<evidence type="ECO:0000313" key="2">
    <source>
        <dbReference type="EMBL" id="KAJ3118504.1"/>
    </source>
</evidence>
<accession>A0AAD5SZ29</accession>
<keyword evidence="1" id="KW-1133">Transmembrane helix</keyword>
<dbReference type="SUPFAM" id="SSF47769">
    <property type="entry name" value="SAM/Pointed domain"/>
    <property type="match status" value="1"/>
</dbReference>
<evidence type="ECO:0000256" key="1">
    <source>
        <dbReference type="SAM" id="Phobius"/>
    </source>
</evidence>
<keyword evidence="1" id="KW-0472">Membrane</keyword>
<proteinExistence type="predicted"/>